<evidence type="ECO:0000313" key="8">
    <source>
        <dbReference type="Proteomes" id="UP001596425"/>
    </source>
</evidence>
<dbReference type="RefSeq" id="WP_193192574.1">
    <property type="nucleotide sequence ID" value="NZ_JACZFR010000030.1"/>
</dbReference>
<gene>
    <name evidence="7" type="ORF">ACFQBM_20600</name>
</gene>
<dbReference type="Gene3D" id="2.40.50.100">
    <property type="match status" value="2"/>
</dbReference>
<feature type="domain" description="Mop" evidence="6">
    <location>
        <begin position="129"/>
        <end position="195"/>
    </location>
</feature>
<accession>A0ABW1YSU3</accession>
<keyword evidence="4" id="KW-0677">Repeat</keyword>
<name>A0ABW1YSU3_9GAMM</name>
<dbReference type="PIRSF" id="PIRSF005763">
    <property type="entry name" value="Txn_reg_ModE"/>
    <property type="match status" value="1"/>
</dbReference>
<reference evidence="8" key="1">
    <citation type="journal article" date="2019" name="Int. J. Syst. Evol. Microbiol.">
        <title>The Global Catalogue of Microorganisms (GCM) 10K type strain sequencing project: providing services to taxonomists for standard genome sequencing and annotation.</title>
        <authorList>
            <consortium name="The Broad Institute Genomics Platform"/>
            <consortium name="The Broad Institute Genome Sequencing Center for Infectious Disease"/>
            <person name="Wu L."/>
            <person name="Ma J."/>
        </authorList>
    </citation>
    <scope>NUCLEOTIDE SEQUENCE [LARGE SCALE GENOMIC DNA]</scope>
    <source>
        <strain evidence="8">CGMCC 1.13718</strain>
    </source>
</reference>
<evidence type="ECO:0000256" key="1">
    <source>
        <dbReference type="ARBA" id="ARBA00008110"/>
    </source>
</evidence>
<keyword evidence="8" id="KW-1185">Reference proteome</keyword>
<evidence type="ECO:0000259" key="6">
    <source>
        <dbReference type="PROSITE" id="PS51866"/>
    </source>
</evidence>
<dbReference type="Pfam" id="PF03459">
    <property type="entry name" value="TOBE"/>
    <property type="match status" value="2"/>
</dbReference>
<comment type="similarity">
    <text evidence="1 5">Belongs to the ModE family.</text>
</comment>
<comment type="caution">
    <text evidence="7">The sequence shown here is derived from an EMBL/GenBank/DDBJ whole genome shotgun (WGS) entry which is preliminary data.</text>
</comment>
<dbReference type="InterPro" id="IPR004606">
    <property type="entry name" value="Mop_domain"/>
</dbReference>
<dbReference type="NCBIfam" id="TIGR00638">
    <property type="entry name" value="Mop"/>
    <property type="match status" value="2"/>
</dbReference>
<keyword evidence="2 5" id="KW-0813">Transport</keyword>
<dbReference type="InterPro" id="IPR016462">
    <property type="entry name" value="ModE"/>
</dbReference>
<evidence type="ECO:0000256" key="4">
    <source>
        <dbReference type="ARBA" id="ARBA00022737"/>
    </source>
</evidence>
<evidence type="ECO:0000256" key="2">
    <source>
        <dbReference type="ARBA" id="ARBA00022448"/>
    </source>
</evidence>
<proteinExistence type="inferred from homology"/>
<dbReference type="InterPro" id="IPR008995">
    <property type="entry name" value="Mo/tungstate-bd_C_term_dom"/>
</dbReference>
<organism evidence="7 8">
    <name type="scientific">Microbulbifer taiwanensis</name>
    <dbReference type="NCBI Taxonomy" id="986746"/>
    <lineage>
        <taxon>Bacteria</taxon>
        <taxon>Pseudomonadati</taxon>
        <taxon>Pseudomonadota</taxon>
        <taxon>Gammaproteobacteria</taxon>
        <taxon>Cellvibrionales</taxon>
        <taxon>Microbulbiferaceae</taxon>
        <taxon>Microbulbifer</taxon>
    </lineage>
</organism>
<dbReference type="Pfam" id="PF00126">
    <property type="entry name" value="HTH_1"/>
    <property type="match status" value="1"/>
</dbReference>
<dbReference type="InterPro" id="IPR036390">
    <property type="entry name" value="WH_DNA-bd_sf"/>
</dbReference>
<evidence type="ECO:0000256" key="3">
    <source>
        <dbReference type="ARBA" id="ARBA00022505"/>
    </source>
</evidence>
<feature type="domain" description="Mop" evidence="6">
    <location>
        <begin position="200"/>
        <end position="266"/>
    </location>
</feature>
<dbReference type="PROSITE" id="PS51866">
    <property type="entry name" value="MOP"/>
    <property type="match status" value="2"/>
</dbReference>
<dbReference type="PANTHER" id="PTHR30432:SF1">
    <property type="entry name" value="DNA-BINDING TRANSCRIPTIONAL DUAL REGULATOR MODE"/>
    <property type="match status" value="1"/>
</dbReference>
<dbReference type="InterPro" id="IPR005116">
    <property type="entry name" value="Transp-assoc_OB_typ1"/>
</dbReference>
<dbReference type="SUPFAM" id="SSF50331">
    <property type="entry name" value="MOP-like"/>
    <property type="match status" value="2"/>
</dbReference>
<protein>
    <submittedName>
        <fullName evidence="7">TOBE domain-containing protein</fullName>
    </submittedName>
</protein>
<keyword evidence="3 5" id="KW-0500">Molybdenum</keyword>
<sequence>MAKTKQARLTGNLFLLSEDQYAFSAAQIQLLQAVEACGSISAAAKQVGISYKTAWDRVDAMNNMSELPLVVRTTGGARGGGTAITDLGRETIRGFVALQEEHENFLQRLGTRLHSIGDIANFIRSESVKTSARNQFRGEVIQVTIGSVNAEVELRIGTDQKLTAIITNDSLQALGLKAGASAIALVKASWVLLSRDTKLQSSARNKLVGTVSRIATGAVNSDITLDLGGGKSISAIITNDSVEHLALKQGDSACAFFKASSVILMGD</sequence>
<dbReference type="SUPFAM" id="SSF46785">
    <property type="entry name" value="Winged helix' DNA-binding domain"/>
    <property type="match status" value="1"/>
</dbReference>
<dbReference type="PANTHER" id="PTHR30432">
    <property type="entry name" value="TRANSCRIPTIONAL REGULATOR MODE"/>
    <property type="match status" value="1"/>
</dbReference>
<evidence type="ECO:0000313" key="7">
    <source>
        <dbReference type="EMBL" id="MFC6635676.1"/>
    </source>
</evidence>
<dbReference type="EMBL" id="JBHSVR010000001">
    <property type="protein sequence ID" value="MFC6635676.1"/>
    <property type="molecule type" value="Genomic_DNA"/>
</dbReference>
<dbReference type="InterPro" id="IPR051815">
    <property type="entry name" value="Molybdate_resp_trans_reg"/>
</dbReference>
<evidence type="ECO:0000256" key="5">
    <source>
        <dbReference type="PIRNR" id="PIRNR005763"/>
    </source>
</evidence>
<dbReference type="InterPro" id="IPR000847">
    <property type="entry name" value="LysR_HTH_N"/>
</dbReference>
<dbReference type="Proteomes" id="UP001596425">
    <property type="component" value="Unassembled WGS sequence"/>
</dbReference>
<dbReference type="Gene3D" id="1.10.10.10">
    <property type="entry name" value="Winged helix-like DNA-binding domain superfamily/Winged helix DNA-binding domain"/>
    <property type="match status" value="1"/>
</dbReference>
<dbReference type="InterPro" id="IPR036388">
    <property type="entry name" value="WH-like_DNA-bd_sf"/>
</dbReference>